<dbReference type="Gene3D" id="3.90.1580.10">
    <property type="entry name" value="paralog of FGE (formylglycine-generating enzyme)"/>
    <property type="match status" value="1"/>
</dbReference>
<dbReference type="Proteomes" id="UP000242642">
    <property type="component" value="Unassembled WGS sequence"/>
</dbReference>
<evidence type="ECO:0000313" key="4">
    <source>
        <dbReference type="EMBL" id="SES84244.1"/>
    </source>
</evidence>
<keyword evidence="2" id="KW-0732">Signal</keyword>
<feature type="domain" description="Sulfatase-modifying factor enzyme-like" evidence="3">
    <location>
        <begin position="129"/>
        <end position="331"/>
    </location>
</feature>
<evidence type="ECO:0000256" key="1">
    <source>
        <dbReference type="SAM" id="Coils"/>
    </source>
</evidence>
<feature type="chain" id="PRO_5017367956" evidence="2">
    <location>
        <begin position="38"/>
        <end position="543"/>
    </location>
</feature>
<dbReference type="EMBL" id="FOHV01000004">
    <property type="protein sequence ID" value="SES84244.1"/>
    <property type="molecule type" value="Genomic_DNA"/>
</dbReference>
<dbReference type="SUPFAM" id="SSF56436">
    <property type="entry name" value="C-type lectin-like"/>
    <property type="match status" value="1"/>
</dbReference>
<dbReference type="InterPro" id="IPR051043">
    <property type="entry name" value="Sulfatase_Mod_Factor_Kinase"/>
</dbReference>
<evidence type="ECO:0000313" key="5">
    <source>
        <dbReference type="Proteomes" id="UP000242642"/>
    </source>
</evidence>
<organism evidence="4 5">
    <name type="scientific">Thorsellia anophelis DSM 18579</name>
    <dbReference type="NCBI Taxonomy" id="1123402"/>
    <lineage>
        <taxon>Bacteria</taxon>
        <taxon>Pseudomonadati</taxon>
        <taxon>Pseudomonadota</taxon>
        <taxon>Gammaproteobacteria</taxon>
        <taxon>Enterobacterales</taxon>
        <taxon>Thorselliaceae</taxon>
        <taxon>Thorsellia</taxon>
    </lineage>
</organism>
<evidence type="ECO:0000259" key="3">
    <source>
        <dbReference type="Pfam" id="PF03781"/>
    </source>
</evidence>
<dbReference type="AlphaFoldDB" id="A0A1H9ZSP6"/>
<evidence type="ECO:0000256" key="2">
    <source>
        <dbReference type="SAM" id="SignalP"/>
    </source>
</evidence>
<dbReference type="GO" id="GO:0120147">
    <property type="term" value="F:formylglycine-generating oxidase activity"/>
    <property type="evidence" value="ECO:0007669"/>
    <property type="project" value="TreeGrafter"/>
</dbReference>
<feature type="coiled-coil region" evidence="1">
    <location>
        <begin position="372"/>
        <end position="411"/>
    </location>
</feature>
<protein>
    <submittedName>
        <fullName evidence="4">Formylglycine-generating enzyme, required for sulfatase activity, contains SUMF1/FGE domain</fullName>
    </submittedName>
</protein>
<dbReference type="InterPro" id="IPR016187">
    <property type="entry name" value="CTDL_fold"/>
</dbReference>
<keyword evidence="5" id="KW-1185">Reference proteome</keyword>
<name>A0A1H9ZSP6_9GAMM</name>
<dbReference type="RefSeq" id="WP_245711013.1">
    <property type="nucleotide sequence ID" value="NZ_FOHV01000004.1"/>
</dbReference>
<dbReference type="InterPro" id="IPR042095">
    <property type="entry name" value="SUMF_sf"/>
</dbReference>
<dbReference type="PANTHER" id="PTHR23150:SF19">
    <property type="entry name" value="FORMYLGLYCINE-GENERATING ENZYME"/>
    <property type="match status" value="1"/>
</dbReference>
<feature type="signal peptide" evidence="2">
    <location>
        <begin position="1"/>
        <end position="37"/>
    </location>
</feature>
<dbReference type="InterPro" id="IPR005532">
    <property type="entry name" value="SUMF_dom"/>
</dbReference>
<keyword evidence="1" id="KW-0175">Coiled coil</keyword>
<dbReference type="PANTHER" id="PTHR23150">
    <property type="entry name" value="SULFATASE MODIFYING FACTOR 1, 2"/>
    <property type="match status" value="1"/>
</dbReference>
<dbReference type="Pfam" id="PF03781">
    <property type="entry name" value="FGE-sulfatase"/>
    <property type="match status" value="1"/>
</dbReference>
<reference evidence="5" key="1">
    <citation type="submission" date="2016-10" db="EMBL/GenBank/DDBJ databases">
        <authorList>
            <person name="Varghese N."/>
            <person name="Submissions S."/>
        </authorList>
    </citation>
    <scope>NUCLEOTIDE SEQUENCE [LARGE SCALE GENOMIC DNA]</scope>
    <source>
        <strain evidence="5">DSM 18579</strain>
    </source>
</reference>
<accession>A0A1H9ZSP6</accession>
<sequence>MKFNQFKCIKSKFSFFYHGLVSLLALSTSITSPSLMAFDNSDVLSSVKWEEKFFNPATTEGDVIFPLPCDGAIVFRKVFIPLSQPLEDYSITLGRDNDEWGFVEYSRPEHIAGSFTDQDEKNNIQGRYYLIAKYELTQLQYESITQGNCPKPSKKLLLPQTKVSWVEAMTAADKLNVWLREYHSEALPSEDGQLGFIRLPTETEWEFAARGGLSVTASEFREALPPMQGSANEYIWYAGAQSANGNLQLIGLLKPNPLGIHDMLGNAQEMMFEPFRMNKLDRQHGQAGGYVVRGGSYLTQLSEIRSSLRNESPYYDEKGAYRDKTHGIRFVMVVPALTSSDKVKVLEQAWLNLGNQQVSDEGKENTSEPTPLDTLANITDQLEDEKAKKELEALRTELRANAQARDEQRDEAIRSSLELGAFLCTKLKDDGEFYARLEGIYAKSCEKDTADETCMKRKAQLDDHKKVLDFMVGYYADTLVSNALNYRFSEIEPQTQILKQQMQARAKSNLNNYLETYWDHLQHYWKDGKISKDAWLAACKATD</sequence>
<proteinExistence type="predicted"/>
<gene>
    <name evidence="4" type="ORF">SAMN02583745_00661</name>
</gene>
<dbReference type="STRING" id="1123402.SAMN02583745_00661"/>